<name>C9SHS1_VERA1</name>
<keyword evidence="5" id="KW-1185">Reference proteome</keyword>
<dbReference type="HOGENOM" id="CLU_1514200_0_0_1"/>
<dbReference type="SMART" id="SM00066">
    <property type="entry name" value="GAL4"/>
    <property type="match status" value="1"/>
</dbReference>
<dbReference type="STRING" id="526221.C9SHS1"/>
<reference evidence="5" key="1">
    <citation type="journal article" date="2011" name="PLoS Pathog.">
        <title>Comparative genomics yields insights into niche adaptation of plant vascular wilt pathogens.</title>
        <authorList>
            <person name="Klosterman S.J."/>
            <person name="Subbarao K.V."/>
            <person name="Kang S."/>
            <person name="Veronese P."/>
            <person name="Gold S.E."/>
            <person name="Thomma B.P.H.J."/>
            <person name="Chen Z."/>
            <person name="Henrissat B."/>
            <person name="Lee Y.-H."/>
            <person name="Park J."/>
            <person name="Garcia-Pedrajas M.D."/>
            <person name="Barbara D.J."/>
            <person name="Anchieta A."/>
            <person name="de Jonge R."/>
            <person name="Santhanam P."/>
            <person name="Maruthachalam K."/>
            <person name="Atallah Z."/>
            <person name="Amyotte S.G."/>
            <person name="Paz Z."/>
            <person name="Inderbitzin P."/>
            <person name="Hayes R.J."/>
            <person name="Heiman D.I."/>
            <person name="Young S."/>
            <person name="Zeng Q."/>
            <person name="Engels R."/>
            <person name="Galagan J."/>
            <person name="Cuomo C.A."/>
            <person name="Dobinson K.F."/>
            <person name="Ma L.-J."/>
        </authorList>
    </citation>
    <scope>NUCLEOTIDE SEQUENCE [LARGE SCALE GENOMIC DNA]</scope>
    <source>
        <strain evidence="5">VaMs.102 / ATCC MYA-4576 / FGSC 10136</strain>
    </source>
</reference>
<keyword evidence="1" id="KW-0539">Nucleus</keyword>
<evidence type="ECO:0000313" key="5">
    <source>
        <dbReference type="Proteomes" id="UP000008698"/>
    </source>
</evidence>
<feature type="domain" description="Zn(2)-C6 fungal-type" evidence="3">
    <location>
        <begin position="16"/>
        <end position="47"/>
    </location>
</feature>
<evidence type="ECO:0000313" key="4">
    <source>
        <dbReference type="EMBL" id="EEY18494.1"/>
    </source>
</evidence>
<feature type="region of interest" description="Disordered" evidence="2">
    <location>
        <begin position="131"/>
        <end position="178"/>
    </location>
</feature>
<dbReference type="SUPFAM" id="SSF57701">
    <property type="entry name" value="Zn2/Cys6 DNA-binding domain"/>
    <property type="match status" value="1"/>
</dbReference>
<dbReference type="GO" id="GO:0000981">
    <property type="term" value="F:DNA-binding transcription factor activity, RNA polymerase II-specific"/>
    <property type="evidence" value="ECO:0007669"/>
    <property type="project" value="InterPro"/>
</dbReference>
<feature type="compositionally biased region" description="Polar residues" evidence="2">
    <location>
        <begin position="149"/>
        <end position="158"/>
    </location>
</feature>
<dbReference type="GeneID" id="9530213"/>
<feature type="non-terminal residue" evidence="4">
    <location>
        <position position="178"/>
    </location>
</feature>
<dbReference type="EMBL" id="DS985218">
    <property type="protein sequence ID" value="EEY18494.1"/>
    <property type="molecule type" value="Genomic_DNA"/>
</dbReference>
<dbReference type="AlphaFoldDB" id="C9SHS1"/>
<gene>
    <name evidence="4" type="ORF">VDBG_04603</name>
</gene>
<organism evidence="5">
    <name type="scientific">Verticillium alfalfae (strain VaMs.102 / ATCC MYA-4576 / FGSC 10136)</name>
    <name type="common">Verticillium wilt of alfalfa</name>
    <name type="synonym">Verticillium albo-atrum</name>
    <dbReference type="NCBI Taxonomy" id="526221"/>
    <lineage>
        <taxon>Eukaryota</taxon>
        <taxon>Fungi</taxon>
        <taxon>Dikarya</taxon>
        <taxon>Ascomycota</taxon>
        <taxon>Pezizomycotina</taxon>
        <taxon>Sordariomycetes</taxon>
        <taxon>Hypocreomycetidae</taxon>
        <taxon>Glomerellales</taxon>
        <taxon>Plectosphaerellaceae</taxon>
        <taxon>Verticillium</taxon>
    </lineage>
</organism>
<evidence type="ECO:0000256" key="1">
    <source>
        <dbReference type="ARBA" id="ARBA00023242"/>
    </source>
</evidence>
<dbReference type="eggNOG" id="ENOG502RIWA">
    <property type="taxonomic scope" value="Eukaryota"/>
</dbReference>
<dbReference type="OrthoDB" id="410267at2759"/>
<dbReference type="PROSITE" id="PS50048">
    <property type="entry name" value="ZN2_CY6_FUNGAL_2"/>
    <property type="match status" value="1"/>
</dbReference>
<evidence type="ECO:0000259" key="3">
    <source>
        <dbReference type="PROSITE" id="PS50048"/>
    </source>
</evidence>
<feature type="compositionally biased region" description="Low complexity" evidence="2">
    <location>
        <begin position="70"/>
        <end position="79"/>
    </location>
</feature>
<dbReference type="KEGG" id="val:VDBG_04603"/>
<sequence>MANQPQTRSSQRTVLACTECVRRKIRCSKSIPCDGCVRQNKASLCRREPVALTARRSAPRSTTLRAKSGATARANTAAAESPSQVGTSVSIHDDVRSGSVQIATGISSQASVVARASTVDTRIPETLALRRPSECSDREHSPSEPTADIASQISSNRRLTGDPLTDEAASNARIPCSW</sequence>
<feature type="region of interest" description="Disordered" evidence="2">
    <location>
        <begin position="56"/>
        <end position="89"/>
    </location>
</feature>
<dbReference type="Pfam" id="PF00172">
    <property type="entry name" value="Zn_clus"/>
    <property type="match status" value="1"/>
</dbReference>
<dbReference type="Proteomes" id="UP000008698">
    <property type="component" value="Unassembled WGS sequence"/>
</dbReference>
<dbReference type="InterPro" id="IPR036864">
    <property type="entry name" value="Zn2-C6_fun-type_DNA-bd_sf"/>
</dbReference>
<accession>C9SHS1</accession>
<dbReference type="RefSeq" id="XP_003004997.1">
    <property type="nucleotide sequence ID" value="XM_003004951.1"/>
</dbReference>
<dbReference type="Gene3D" id="4.10.240.10">
    <property type="entry name" value="Zn(2)-C6 fungal-type DNA-binding domain"/>
    <property type="match status" value="1"/>
</dbReference>
<dbReference type="InterPro" id="IPR001138">
    <property type="entry name" value="Zn2Cys6_DnaBD"/>
</dbReference>
<protein>
    <submittedName>
        <fullName evidence="4">Predicted protein</fullName>
    </submittedName>
</protein>
<proteinExistence type="predicted"/>
<feature type="compositionally biased region" description="Basic and acidic residues" evidence="2">
    <location>
        <begin position="131"/>
        <end position="142"/>
    </location>
</feature>
<evidence type="ECO:0000256" key="2">
    <source>
        <dbReference type="SAM" id="MobiDB-lite"/>
    </source>
</evidence>
<dbReference type="GO" id="GO:0008270">
    <property type="term" value="F:zinc ion binding"/>
    <property type="evidence" value="ECO:0007669"/>
    <property type="project" value="InterPro"/>
</dbReference>